<dbReference type="EMBL" id="LAZR01055831">
    <property type="protein sequence ID" value="KKK75511.1"/>
    <property type="molecule type" value="Genomic_DNA"/>
</dbReference>
<dbReference type="AlphaFoldDB" id="A0A0F9ATK8"/>
<dbReference type="GO" id="GO:0019631">
    <property type="term" value="P:quinate catabolic process"/>
    <property type="evidence" value="ECO:0007669"/>
    <property type="project" value="TreeGrafter"/>
</dbReference>
<dbReference type="NCBIfam" id="NF003806">
    <property type="entry name" value="PRK05395.1-3"/>
    <property type="match status" value="1"/>
</dbReference>
<accession>A0A0F9ATK8</accession>
<proteinExistence type="inferred from homology"/>
<dbReference type="NCBIfam" id="TIGR01088">
    <property type="entry name" value="aroQ"/>
    <property type="match status" value="1"/>
</dbReference>
<dbReference type="InterPro" id="IPR001874">
    <property type="entry name" value="DHquinase_II"/>
</dbReference>
<dbReference type="Pfam" id="PF01220">
    <property type="entry name" value="DHquinase_II"/>
    <property type="match status" value="1"/>
</dbReference>
<evidence type="ECO:0000256" key="1">
    <source>
        <dbReference type="ARBA" id="ARBA00012060"/>
    </source>
</evidence>
<dbReference type="InterPro" id="IPR018509">
    <property type="entry name" value="DHquinase_II_CS"/>
</dbReference>
<protein>
    <recommendedName>
        <fullName evidence="1">3-dehydroquinate dehydratase</fullName>
        <ecNumber evidence="1">4.2.1.10</ecNumber>
    </recommendedName>
</protein>
<dbReference type="HAMAP" id="MF_00169">
    <property type="entry name" value="AroQ"/>
    <property type="match status" value="1"/>
</dbReference>
<dbReference type="SUPFAM" id="SSF52304">
    <property type="entry name" value="Type II 3-dehydroquinate dehydratase"/>
    <property type="match status" value="1"/>
</dbReference>
<sequence>MEKNTNRKKILVIHGPNLNLLGKREPDIYGHQTLDGINTKLKARGEELDLSVETFQSNHEGDIVEKIQQAPGSFHGVLINPAAFTHTSIAIRDALSMLNMPLIEIHLTNIYKRETFRHVSMISDIVTGRISGFGHHGYLLALEGLAQMLSS</sequence>
<dbReference type="EC" id="4.2.1.10" evidence="1"/>
<evidence type="ECO:0000256" key="2">
    <source>
        <dbReference type="ARBA" id="ARBA00023239"/>
    </source>
</evidence>
<comment type="caution">
    <text evidence="3">The sequence shown here is derived from an EMBL/GenBank/DDBJ whole genome shotgun (WGS) entry which is preliminary data.</text>
</comment>
<dbReference type="Gene3D" id="3.40.50.9100">
    <property type="entry name" value="Dehydroquinase, class II"/>
    <property type="match status" value="1"/>
</dbReference>
<organism evidence="3">
    <name type="scientific">marine sediment metagenome</name>
    <dbReference type="NCBI Taxonomy" id="412755"/>
    <lineage>
        <taxon>unclassified sequences</taxon>
        <taxon>metagenomes</taxon>
        <taxon>ecological metagenomes</taxon>
    </lineage>
</organism>
<evidence type="ECO:0000313" key="3">
    <source>
        <dbReference type="EMBL" id="KKK75511.1"/>
    </source>
</evidence>
<dbReference type="PANTHER" id="PTHR21272">
    <property type="entry name" value="CATABOLIC 3-DEHYDROQUINASE"/>
    <property type="match status" value="1"/>
</dbReference>
<name>A0A0F9ATK8_9ZZZZ</name>
<dbReference type="PIRSF" id="PIRSF001399">
    <property type="entry name" value="DHquinase_II"/>
    <property type="match status" value="1"/>
</dbReference>
<dbReference type="NCBIfam" id="NF003805">
    <property type="entry name" value="PRK05395.1-2"/>
    <property type="match status" value="1"/>
</dbReference>
<gene>
    <name evidence="3" type="ORF">LCGC14_2872980</name>
</gene>
<keyword evidence="2" id="KW-0456">Lyase</keyword>
<dbReference type="InterPro" id="IPR036441">
    <property type="entry name" value="DHquinase_II_sf"/>
</dbReference>
<dbReference type="PROSITE" id="PS01029">
    <property type="entry name" value="DEHYDROQUINASE_II"/>
    <property type="match status" value="1"/>
</dbReference>
<dbReference type="CDD" id="cd00466">
    <property type="entry name" value="DHQase_II"/>
    <property type="match status" value="1"/>
</dbReference>
<dbReference type="NCBIfam" id="NF003807">
    <property type="entry name" value="PRK05395.1-4"/>
    <property type="match status" value="1"/>
</dbReference>
<dbReference type="GO" id="GO:0003855">
    <property type="term" value="F:3-dehydroquinate dehydratase activity"/>
    <property type="evidence" value="ECO:0007669"/>
    <property type="project" value="UniProtKB-EC"/>
</dbReference>
<dbReference type="PANTHER" id="PTHR21272:SF3">
    <property type="entry name" value="CATABOLIC 3-DEHYDROQUINASE"/>
    <property type="match status" value="1"/>
</dbReference>
<reference evidence="3" key="1">
    <citation type="journal article" date="2015" name="Nature">
        <title>Complex archaea that bridge the gap between prokaryotes and eukaryotes.</title>
        <authorList>
            <person name="Spang A."/>
            <person name="Saw J.H."/>
            <person name="Jorgensen S.L."/>
            <person name="Zaremba-Niedzwiedzka K."/>
            <person name="Martijn J."/>
            <person name="Lind A.E."/>
            <person name="van Eijk R."/>
            <person name="Schleper C."/>
            <person name="Guy L."/>
            <person name="Ettema T.J."/>
        </authorList>
    </citation>
    <scope>NUCLEOTIDE SEQUENCE</scope>
</reference>